<evidence type="ECO:0000256" key="1">
    <source>
        <dbReference type="ARBA" id="ARBA00004651"/>
    </source>
</evidence>
<proteinExistence type="predicted"/>
<dbReference type="InterPro" id="IPR011527">
    <property type="entry name" value="ABC1_TM_dom"/>
</dbReference>
<sequence>MSALPPPTDFQAAIAATAPPRPLLSPGPGDWLRAPLWANRGLFGQVALAAVLINLLAMAAALFSMAVYNKVVPSGATGSMVALVTGMAFIIVFDFVLRGLRGYFVDVAGQNIDRVLGEQLFDRLLAMKLADRRGSNGAFAGLLREFETLREFFASATIAAIVDVPFVLLFIGVIALVAPPLALVPLLAVPIVIGVAWLAQPLLARLSAANLAESLGKQGVIVETIAGLETVKSSQAGPLLARRWQSAVAQQAAIALRQRSVAALAVNVAAVMQTIVYVATIALGVTLIAAGSLSMGAMVAASMLAGRAVAPLGQIAALLTRLSNTRDAYHALDRLMTGAGEIDHAPLRRATLSGRIAFRRVSFRYPGSPTLALDDVSFDIAPGDRVAIIGRVGSGKSTIARLVLGLYQPESGAVMVDDADVRQLHPDDLRANIGSVLQDVVLLSGSIRDNIALGDARIDDAAVLRAARLSGAHDFIGALPGGYDVTLADRGEGLSGGQRQAIAIARALAVADTALPRPILVLDEPTSAMDSGSEEALVSRLEAEVAGRTIVLVTHRQSMLRLATRVIVLDGGRIVTQGPRDDVLKSLAIA</sequence>
<protein>
    <submittedName>
        <fullName evidence="12">Type I secretion system permease/ATPase</fullName>
    </submittedName>
</protein>
<dbReference type="PROSITE" id="PS50893">
    <property type="entry name" value="ABC_TRANSPORTER_2"/>
    <property type="match status" value="1"/>
</dbReference>
<dbReference type="NCBIfam" id="TIGR03375">
    <property type="entry name" value="type_I_sec_LssB"/>
    <property type="match status" value="1"/>
</dbReference>
<evidence type="ECO:0000256" key="2">
    <source>
        <dbReference type="ARBA" id="ARBA00022448"/>
    </source>
</evidence>
<feature type="transmembrane region" description="Helical" evidence="9">
    <location>
        <begin position="80"/>
        <end position="97"/>
    </location>
</feature>
<feature type="transmembrane region" description="Helical" evidence="9">
    <location>
        <begin position="264"/>
        <end position="289"/>
    </location>
</feature>
<dbReference type="GO" id="GO:0034040">
    <property type="term" value="F:ATPase-coupled lipid transmembrane transporter activity"/>
    <property type="evidence" value="ECO:0007669"/>
    <property type="project" value="TreeGrafter"/>
</dbReference>
<dbReference type="InterPro" id="IPR039421">
    <property type="entry name" value="Type_1_exporter"/>
</dbReference>
<dbReference type="PROSITE" id="PS50929">
    <property type="entry name" value="ABC_TM1F"/>
    <property type="match status" value="1"/>
</dbReference>
<keyword evidence="2" id="KW-0813">Transport</keyword>
<dbReference type="OrthoDB" id="9787557at2"/>
<dbReference type="GO" id="GO:0140359">
    <property type="term" value="F:ABC-type transporter activity"/>
    <property type="evidence" value="ECO:0007669"/>
    <property type="project" value="InterPro"/>
</dbReference>
<feature type="transmembrane region" description="Helical" evidence="9">
    <location>
        <begin position="152"/>
        <end position="175"/>
    </location>
</feature>
<keyword evidence="4 9" id="KW-0812">Transmembrane</keyword>
<evidence type="ECO:0000256" key="6">
    <source>
        <dbReference type="ARBA" id="ARBA00022840"/>
    </source>
</evidence>
<dbReference type="InterPro" id="IPR017871">
    <property type="entry name" value="ABC_transporter-like_CS"/>
</dbReference>
<organism evidence="12 13">
    <name type="scientific">Sandarakinorhabdus fusca</name>
    <dbReference type="NCBI Taxonomy" id="1439888"/>
    <lineage>
        <taxon>Bacteria</taxon>
        <taxon>Pseudomonadati</taxon>
        <taxon>Pseudomonadota</taxon>
        <taxon>Alphaproteobacteria</taxon>
        <taxon>Sphingomonadales</taxon>
        <taxon>Sphingosinicellaceae</taxon>
        <taxon>Sandarakinorhabdus</taxon>
    </lineage>
</organism>
<dbReference type="CDD" id="cd18587">
    <property type="entry name" value="ABC_6TM_LapB_like"/>
    <property type="match status" value="1"/>
</dbReference>
<evidence type="ECO:0000313" key="12">
    <source>
        <dbReference type="EMBL" id="MQT16777.1"/>
    </source>
</evidence>
<dbReference type="PANTHER" id="PTHR24221">
    <property type="entry name" value="ATP-BINDING CASSETTE SUB-FAMILY B"/>
    <property type="match status" value="1"/>
</dbReference>
<evidence type="ECO:0000259" key="11">
    <source>
        <dbReference type="PROSITE" id="PS50929"/>
    </source>
</evidence>
<dbReference type="InterPro" id="IPR017750">
    <property type="entry name" value="ATPase_T1SS"/>
</dbReference>
<evidence type="ECO:0000313" key="13">
    <source>
        <dbReference type="Proteomes" id="UP000481327"/>
    </source>
</evidence>
<dbReference type="InterPro" id="IPR036640">
    <property type="entry name" value="ABC1_TM_sf"/>
</dbReference>
<comment type="caution">
    <text evidence="12">The sequence shown here is derived from an EMBL/GenBank/DDBJ whole genome shotgun (WGS) entry which is preliminary data.</text>
</comment>
<dbReference type="GO" id="GO:0005524">
    <property type="term" value="F:ATP binding"/>
    <property type="evidence" value="ECO:0007669"/>
    <property type="project" value="UniProtKB-KW"/>
</dbReference>
<gene>
    <name evidence="12" type="ORF">F3168_05860</name>
</gene>
<evidence type="ECO:0000256" key="9">
    <source>
        <dbReference type="SAM" id="Phobius"/>
    </source>
</evidence>
<dbReference type="InterPro" id="IPR027417">
    <property type="entry name" value="P-loop_NTPase"/>
</dbReference>
<dbReference type="InterPro" id="IPR003439">
    <property type="entry name" value="ABC_transporter-like_ATP-bd"/>
</dbReference>
<keyword evidence="5" id="KW-0547">Nucleotide-binding</keyword>
<evidence type="ECO:0000256" key="3">
    <source>
        <dbReference type="ARBA" id="ARBA00022475"/>
    </source>
</evidence>
<feature type="transmembrane region" description="Helical" evidence="9">
    <location>
        <begin position="181"/>
        <end position="199"/>
    </location>
</feature>
<dbReference type="FunFam" id="3.40.50.300:FF:000299">
    <property type="entry name" value="ABC transporter ATP-binding protein/permease"/>
    <property type="match status" value="1"/>
</dbReference>
<feature type="transmembrane region" description="Helical" evidence="9">
    <location>
        <begin position="42"/>
        <end position="68"/>
    </location>
</feature>
<reference evidence="12 13" key="1">
    <citation type="submission" date="2019-09" db="EMBL/GenBank/DDBJ databases">
        <title>Polymorphobacter sp. isolated from a lake in China.</title>
        <authorList>
            <person name="Liu Z."/>
        </authorList>
    </citation>
    <scope>NUCLEOTIDE SEQUENCE [LARGE SCALE GENOMIC DNA]</scope>
    <source>
        <strain evidence="12 13">D40P</strain>
    </source>
</reference>
<dbReference type="GO" id="GO:0005886">
    <property type="term" value="C:plasma membrane"/>
    <property type="evidence" value="ECO:0007669"/>
    <property type="project" value="UniProtKB-SubCell"/>
</dbReference>
<dbReference type="RefSeq" id="WP_152577238.1">
    <property type="nucleotide sequence ID" value="NZ_JAATJI010000001.1"/>
</dbReference>
<dbReference type="GO" id="GO:0016887">
    <property type="term" value="F:ATP hydrolysis activity"/>
    <property type="evidence" value="ECO:0007669"/>
    <property type="project" value="InterPro"/>
</dbReference>
<evidence type="ECO:0000259" key="10">
    <source>
        <dbReference type="PROSITE" id="PS50893"/>
    </source>
</evidence>
<dbReference type="SMART" id="SM00382">
    <property type="entry name" value="AAA"/>
    <property type="match status" value="1"/>
</dbReference>
<dbReference type="SUPFAM" id="SSF90123">
    <property type="entry name" value="ABC transporter transmembrane region"/>
    <property type="match status" value="1"/>
</dbReference>
<feature type="domain" description="ABC transmembrane type-1" evidence="11">
    <location>
        <begin position="46"/>
        <end position="324"/>
    </location>
</feature>
<evidence type="ECO:0000256" key="5">
    <source>
        <dbReference type="ARBA" id="ARBA00022741"/>
    </source>
</evidence>
<dbReference type="PROSITE" id="PS00211">
    <property type="entry name" value="ABC_TRANSPORTER_1"/>
    <property type="match status" value="1"/>
</dbReference>
<comment type="subcellular location">
    <subcellularLocation>
        <location evidence="1">Cell membrane</location>
        <topology evidence="1">Multi-pass membrane protein</topology>
    </subcellularLocation>
</comment>
<dbReference type="AlphaFoldDB" id="A0A7C9GNJ9"/>
<keyword evidence="3" id="KW-1003">Cell membrane</keyword>
<keyword evidence="7 9" id="KW-1133">Transmembrane helix</keyword>
<feature type="domain" description="ABC transporter" evidence="10">
    <location>
        <begin position="356"/>
        <end position="589"/>
    </location>
</feature>
<keyword evidence="6" id="KW-0067">ATP-binding</keyword>
<evidence type="ECO:0000256" key="8">
    <source>
        <dbReference type="ARBA" id="ARBA00023136"/>
    </source>
</evidence>
<dbReference type="SUPFAM" id="SSF52540">
    <property type="entry name" value="P-loop containing nucleoside triphosphate hydrolases"/>
    <property type="match status" value="1"/>
</dbReference>
<keyword evidence="13" id="KW-1185">Reference proteome</keyword>
<name>A0A7C9GNJ9_9SPHN</name>
<dbReference type="Gene3D" id="3.40.50.300">
    <property type="entry name" value="P-loop containing nucleotide triphosphate hydrolases"/>
    <property type="match status" value="1"/>
</dbReference>
<keyword evidence="8 9" id="KW-0472">Membrane</keyword>
<dbReference type="PANTHER" id="PTHR24221:SF248">
    <property type="entry name" value="ABC TRANSPORTER TRANSMEMBRANE REGION"/>
    <property type="match status" value="1"/>
</dbReference>
<dbReference type="Proteomes" id="UP000481327">
    <property type="component" value="Unassembled WGS sequence"/>
</dbReference>
<dbReference type="EMBL" id="WIOL01000002">
    <property type="protein sequence ID" value="MQT16777.1"/>
    <property type="molecule type" value="Genomic_DNA"/>
</dbReference>
<dbReference type="Pfam" id="PF00005">
    <property type="entry name" value="ABC_tran"/>
    <property type="match status" value="1"/>
</dbReference>
<accession>A0A7C9GNJ9</accession>
<dbReference type="Gene3D" id="1.20.1560.10">
    <property type="entry name" value="ABC transporter type 1, transmembrane domain"/>
    <property type="match status" value="1"/>
</dbReference>
<evidence type="ECO:0000256" key="7">
    <source>
        <dbReference type="ARBA" id="ARBA00022989"/>
    </source>
</evidence>
<dbReference type="Pfam" id="PF00664">
    <property type="entry name" value="ABC_membrane"/>
    <property type="match status" value="1"/>
</dbReference>
<evidence type="ECO:0000256" key="4">
    <source>
        <dbReference type="ARBA" id="ARBA00022692"/>
    </source>
</evidence>
<dbReference type="InterPro" id="IPR003593">
    <property type="entry name" value="AAA+_ATPase"/>
</dbReference>